<reference evidence="1 2" key="1">
    <citation type="submission" date="2020-08" db="EMBL/GenBank/DDBJ databases">
        <title>Genomic Encyclopedia of Type Strains, Phase IV (KMG-V): Genome sequencing to study the core and pangenomes of soil and plant-associated prokaryotes.</title>
        <authorList>
            <person name="Whitman W."/>
        </authorList>
    </citation>
    <scope>NUCLEOTIDE SEQUENCE [LARGE SCALE GENOMIC DNA]</scope>
    <source>
        <strain evidence="1 2">SEMIA 4064</strain>
    </source>
</reference>
<evidence type="ECO:0000313" key="1">
    <source>
        <dbReference type="EMBL" id="MBB5576588.1"/>
    </source>
</evidence>
<organism evidence="1 2">
    <name type="scientific">Rhizobium paranaense</name>
    <dbReference type="NCBI Taxonomy" id="1650438"/>
    <lineage>
        <taxon>Bacteria</taxon>
        <taxon>Pseudomonadati</taxon>
        <taxon>Pseudomonadota</taxon>
        <taxon>Alphaproteobacteria</taxon>
        <taxon>Hyphomicrobiales</taxon>
        <taxon>Rhizobiaceae</taxon>
        <taxon>Rhizobium/Agrobacterium group</taxon>
        <taxon>Rhizobium</taxon>
    </lineage>
</organism>
<dbReference type="Proteomes" id="UP000549882">
    <property type="component" value="Unassembled WGS sequence"/>
</dbReference>
<dbReference type="RefSeq" id="WP_183939885.1">
    <property type="nucleotide sequence ID" value="NZ_JACHBI010000013.1"/>
</dbReference>
<evidence type="ECO:0000313" key="2">
    <source>
        <dbReference type="Proteomes" id="UP000549882"/>
    </source>
</evidence>
<name>A0A7W9D3R9_9HYPH</name>
<sequence>MDHTPQFTTVNGMGDIPQPIAFIDDVFRHSFWPAKEFFYDLLKVPFSKLLAQPPRPSVRQLMWRDGLLTPPSVPAGPQPNEWEWLSQYNSLNDSSKQLLSRYIDPQCLYICYEASPGLLTFLNELGLTYIDIRISPLRFMKDIVLAMRSNSREINAVMSLTSMSRADIEAEALLLASSFRHYDRYRSPPGSHAKGNDVYFVGQTATDASIIIGKGYFRIADALPILTKELHDQNVHYLPHPSADGAHMQSEMSVLASVSRSLQVESRNSYDILCSDRPATLLGISSGLMQEANLFGKRSVSLLPPACPLFFPEDEDDFESGYYQFSFDTFLSEQFWNAVFKRLPVGWRDSPRAMQPNQLRELHDVWWGYAAHKGRPNDLTRAQTRGLQAQLEHVTKAAQFLMTLIFNPPNDADPIFEQLTGQPWRWVDGSSVSFDTAGRIFKNGQNAGTWRMVAGRSLSACAIWNNGGWMDLLEFDATNNRLRCTNNHGQQFDISSGSMY</sequence>
<accession>A0A7W9D3R9</accession>
<dbReference type="EMBL" id="JACHBI010000013">
    <property type="protein sequence ID" value="MBB5576588.1"/>
    <property type="molecule type" value="Genomic_DNA"/>
</dbReference>
<gene>
    <name evidence="1" type="ORF">GGD50_005233</name>
</gene>
<comment type="caution">
    <text evidence="1">The sequence shown here is derived from an EMBL/GenBank/DDBJ whole genome shotgun (WGS) entry which is preliminary data.</text>
</comment>
<keyword evidence="2" id="KW-1185">Reference proteome</keyword>
<protein>
    <submittedName>
        <fullName evidence="1">Uncharacterized protein</fullName>
    </submittedName>
</protein>
<proteinExistence type="predicted"/>
<dbReference type="AlphaFoldDB" id="A0A7W9D3R9"/>